<keyword evidence="2" id="KW-0812">Transmembrane</keyword>
<evidence type="ECO:0000313" key="4">
    <source>
        <dbReference type="Proteomes" id="UP000589292"/>
    </source>
</evidence>
<sequence length="125" mass="13855">MEAPDSPPPDSETRDRASSGPPGETAAVKLSWMQVALMVAGLAGLGAIELALYLHFSDVTGWPEAYGIECRRKCWGTYLFHSPRLLLHNDLNEIALFAVLWAVVWVPALVLFPISKQLRARKRLN</sequence>
<keyword evidence="2" id="KW-1133">Transmembrane helix</keyword>
<feature type="transmembrane region" description="Helical" evidence="2">
    <location>
        <begin position="94"/>
        <end position="114"/>
    </location>
</feature>
<dbReference type="RefSeq" id="WP_181267508.1">
    <property type="nucleotide sequence ID" value="NZ_BAAAGB010000001.1"/>
</dbReference>
<reference evidence="3 4" key="1">
    <citation type="journal article" date="1994" name="Int. J. Syst. Bacteriol.">
        <title>Phylogenetic positions of novel aerobic, bacteriochlorophyll a-containing bacteria and description of Roseococcus thiosulfatophilus gen. nov., sp. nov., Erythromicrobium ramosum gen. nov., sp. nov., and Erythrobacter litoralis sp. nov.</title>
        <authorList>
            <person name="Yurkov V."/>
            <person name="Stackebrandt E."/>
            <person name="Holmes A."/>
            <person name="Fuerst J.A."/>
            <person name="Hugenholtz P."/>
            <person name="Golecki J."/>
            <person name="Gad'on N."/>
            <person name="Gorlenko V.M."/>
            <person name="Kompantseva E.I."/>
            <person name="Drews G."/>
        </authorList>
    </citation>
    <scope>NUCLEOTIDE SEQUENCE [LARGE SCALE GENOMIC DNA]</scope>
    <source>
        <strain evidence="3 4">KR-99</strain>
    </source>
</reference>
<evidence type="ECO:0000256" key="2">
    <source>
        <dbReference type="SAM" id="Phobius"/>
    </source>
</evidence>
<protein>
    <submittedName>
        <fullName evidence="3">Uncharacterized protein</fullName>
    </submittedName>
</protein>
<gene>
    <name evidence="3" type="ORF">FG486_10885</name>
</gene>
<organism evidence="3 4">
    <name type="scientific">Sphingomonas ursincola</name>
    <dbReference type="NCBI Taxonomy" id="56361"/>
    <lineage>
        <taxon>Bacteria</taxon>
        <taxon>Pseudomonadati</taxon>
        <taxon>Pseudomonadota</taxon>
        <taxon>Alphaproteobacteria</taxon>
        <taxon>Sphingomonadales</taxon>
        <taxon>Sphingomonadaceae</taxon>
        <taxon>Sphingomonas</taxon>
    </lineage>
</organism>
<dbReference type="Proteomes" id="UP000589292">
    <property type="component" value="Unassembled WGS sequence"/>
</dbReference>
<dbReference type="EMBL" id="VDES01000002">
    <property type="protein sequence ID" value="MBA1374844.1"/>
    <property type="molecule type" value="Genomic_DNA"/>
</dbReference>
<comment type="caution">
    <text evidence="3">The sequence shown here is derived from an EMBL/GenBank/DDBJ whole genome shotgun (WGS) entry which is preliminary data.</text>
</comment>
<proteinExistence type="predicted"/>
<feature type="compositionally biased region" description="Pro residues" evidence="1">
    <location>
        <begin position="1"/>
        <end position="10"/>
    </location>
</feature>
<feature type="region of interest" description="Disordered" evidence="1">
    <location>
        <begin position="1"/>
        <end position="23"/>
    </location>
</feature>
<name>A0A7V8U984_9SPHN</name>
<feature type="transmembrane region" description="Helical" evidence="2">
    <location>
        <begin position="35"/>
        <end position="56"/>
    </location>
</feature>
<dbReference type="AlphaFoldDB" id="A0A7V8U984"/>
<keyword evidence="2" id="KW-0472">Membrane</keyword>
<accession>A0A7V8U984</accession>
<evidence type="ECO:0000256" key="1">
    <source>
        <dbReference type="SAM" id="MobiDB-lite"/>
    </source>
</evidence>
<evidence type="ECO:0000313" key="3">
    <source>
        <dbReference type="EMBL" id="MBA1374844.1"/>
    </source>
</evidence>
<keyword evidence="4" id="KW-1185">Reference proteome</keyword>